<evidence type="ECO:0000259" key="1">
    <source>
        <dbReference type="Pfam" id="PF01872"/>
    </source>
</evidence>
<comment type="caution">
    <text evidence="2">The sequence shown here is derived from an EMBL/GenBank/DDBJ whole genome shotgun (WGS) entry which is preliminary data.</text>
</comment>
<name>A0ABW2P3J6_9ACTN</name>
<evidence type="ECO:0000313" key="3">
    <source>
        <dbReference type="Proteomes" id="UP001596496"/>
    </source>
</evidence>
<protein>
    <submittedName>
        <fullName evidence="2">Dihydrofolate reductase family protein</fullName>
    </submittedName>
</protein>
<feature type="domain" description="Bacterial bifunctional deaminase-reductase C-terminal" evidence="1">
    <location>
        <begin position="4"/>
        <end position="179"/>
    </location>
</feature>
<accession>A0ABW2P3J6</accession>
<dbReference type="InterPro" id="IPR024072">
    <property type="entry name" value="DHFR-like_dom_sf"/>
</dbReference>
<dbReference type="Gene3D" id="3.40.430.10">
    <property type="entry name" value="Dihydrofolate Reductase, subunit A"/>
    <property type="match status" value="1"/>
</dbReference>
<keyword evidence="3" id="KW-1185">Reference proteome</keyword>
<evidence type="ECO:0000313" key="2">
    <source>
        <dbReference type="EMBL" id="MFC7384223.1"/>
    </source>
</evidence>
<organism evidence="2 3">
    <name type="scientific">Sphaerisporangium rhizosphaerae</name>
    <dbReference type="NCBI Taxonomy" id="2269375"/>
    <lineage>
        <taxon>Bacteria</taxon>
        <taxon>Bacillati</taxon>
        <taxon>Actinomycetota</taxon>
        <taxon>Actinomycetes</taxon>
        <taxon>Streptosporangiales</taxon>
        <taxon>Streptosporangiaceae</taxon>
        <taxon>Sphaerisporangium</taxon>
    </lineage>
</organism>
<dbReference type="RefSeq" id="WP_380827925.1">
    <property type="nucleotide sequence ID" value="NZ_JBHTCG010000011.1"/>
</dbReference>
<proteinExistence type="predicted"/>
<sequence length="189" mass="20747">MSQVIVIEFVSLDGVVEDPDGAGGTPWGGWAFRHGPESVAGDKFRLGEVLDTGAMLLGRGTWELFSRIWPSRDDEFSRRMNAVPKLVVSQSRDQVQEWGNSALLRGDWVEEVAERRQKQDIVVAGSPGVVDTLTEHDLVDQYRLLVFPDVIGEGRRLFGAAGRPRGLTLASAERVGQAALLVYDRDATA</sequence>
<dbReference type="SUPFAM" id="SSF53597">
    <property type="entry name" value="Dihydrofolate reductase-like"/>
    <property type="match status" value="1"/>
</dbReference>
<dbReference type="Pfam" id="PF01872">
    <property type="entry name" value="RibD_C"/>
    <property type="match status" value="1"/>
</dbReference>
<gene>
    <name evidence="2" type="ORF">ACFQSB_18575</name>
</gene>
<dbReference type="EMBL" id="JBHTCG010000011">
    <property type="protein sequence ID" value="MFC7384223.1"/>
    <property type="molecule type" value="Genomic_DNA"/>
</dbReference>
<dbReference type="Proteomes" id="UP001596496">
    <property type="component" value="Unassembled WGS sequence"/>
</dbReference>
<reference evidence="3" key="1">
    <citation type="journal article" date="2019" name="Int. J. Syst. Evol. Microbiol.">
        <title>The Global Catalogue of Microorganisms (GCM) 10K type strain sequencing project: providing services to taxonomists for standard genome sequencing and annotation.</title>
        <authorList>
            <consortium name="The Broad Institute Genomics Platform"/>
            <consortium name="The Broad Institute Genome Sequencing Center for Infectious Disease"/>
            <person name="Wu L."/>
            <person name="Ma J."/>
        </authorList>
    </citation>
    <scope>NUCLEOTIDE SEQUENCE [LARGE SCALE GENOMIC DNA]</scope>
    <source>
        <strain evidence="3">CECT 7649</strain>
    </source>
</reference>
<dbReference type="InterPro" id="IPR002734">
    <property type="entry name" value="RibDG_C"/>
</dbReference>